<sequence length="808" mass="88246">MIWVRHSAMISAALLALSTNFFVVTANQLGRLESLALKHLVASNQESFDERRRLDDGSIQMNCDGAFLGCMGNAQCAACFSQIDEYDIDWASVASETPCAEVIAFLKDENICTTLGGDKIATTAFCQTFHSCAFWTRDKGEDNSGSDDDGVWMDCGNLKECNWEGMHASFIGDGICHENLFGECYNSAVCNWDGGDCCKDTCETREDAYVECGHDGYACRDPSSDFCDSDYTRDCKQDNNDNGQPLPTCPEGQGIYRLVMYDSFGDGWGGTRIKITPKDKTSTVVFEGELQDGSQGTAYICLQKSSACYHVDLTGGTWGKEVSWDIRGFSDGAQAIAMGGAPLSCDFSTGNGEACASTCFGRANVDPADDPDYKEFKDIYTCIEKACVIQVGVCEKDINCIDCLAEEVDDHCYSIPSFNAVLDCTMCQCTDKKGSDFCMNKASPGIVIPDKGKEQKSQDCTPGEILKGGAAVMEFTKCTDFDSIGIMVTDFDQNNFGDLDKFEACAHGFADKGDHGGKSALECLQILVDAKNGIMEDETAGKVNTDTVSALAKFIYDDGETFCDCSKRASEDCPLCPSFKHFKTLLYESLDACMALDEIDCPAWSEFYEGCKTKIEDAFGVIDFQGKIEQCNYVTRGCDGVGPFPAFRRLDCYKEIKSSAWDFHNNYMSACSGGPTSPVPAPIAPAPVAPYSPPYAAPAPSGSKPYVPADDSQDSPGKKKYVPDDDKRTKKHHFRNLALLCLVGCGAYYYYKRRQEGFRFNSYGMMHRNFGGDDGIYHGLAMDASTSFEPAHLPPPPSAMGGSYYNEY</sequence>
<evidence type="ECO:0000313" key="3">
    <source>
        <dbReference type="Proteomes" id="UP000198406"/>
    </source>
</evidence>
<dbReference type="Proteomes" id="UP000198406">
    <property type="component" value="Unassembled WGS sequence"/>
</dbReference>
<organism evidence="2 3">
    <name type="scientific">Fistulifera solaris</name>
    <name type="common">Oleaginous diatom</name>
    <dbReference type="NCBI Taxonomy" id="1519565"/>
    <lineage>
        <taxon>Eukaryota</taxon>
        <taxon>Sar</taxon>
        <taxon>Stramenopiles</taxon>
        <taxon>Ochrophyta</taxon>
        <taxon>Bacillariophyta</taxon>
        <taxon>Bacillariophyceae</taxon>
        <taxon>Bacillariophycidae</taxon>
        <taxon>Naviculales</taxon>
        <taxon>Naviculaceae</taxon>
        <taxon>Fistulifera</taxon>
    </lineage>
</organism>
<gene>
    <name evidence="2" type="ORF">FisN_4Hh519</name>
</gene>
<evidence type="ECO:0000256" key="1">
    <source>
        <dbReference type="SAM" id="MobiDB-lite"/>
    </source>
</evidence>
<keyword evidence="3" id="KW-1185">Reference proteome</keyword>
<accession>A0A1Z5KID3</accession>
<evidence type="ECO:0000313" key="2">
    <source>
        <dbReference type="EMBL" id="GAX25996.1"/>
    </source>
</evidence>
<reference evidence="2 3" key="1">
    <citation type="journal article" date="2015" name="Plant Cell">
        <title>Oil accumulation by the oleaginous diatom Fistulifera solaris as revealed by the genome and transcriptome.</title>
        <authorList>
            <person name="Tanaka T."/>
            <person name="Maeda Y."/>
            <person name="Veluchamy A."/>
            <person name="Tanaka M."/>
            <person name="Abida H."/>
            <person name="Marechal E."/>
            <person name="Bowler C."/>
            <person name="Muto M."/>
            <person name="Sunaga Y."/>
            <person name="Tanaka M."/>
            <person name="Yoshino T."/>
            <person name="Taniguchi T."/>
            <person name="Fukuda Y."/>
            <person name="Nemoto M."/>
            <person name="Matsumoto M."/>
            <person name="Wong P.S."/>
            <person name="Aburatani S."/>
            <person name="Fujibuchi W."/>
        </authorList>
    </citation>
    <scope>NUCLEOTIDE SEQUENCE [LARGE SCALE GENOMIC DNA]</scope>
    <source>
        <strain evidence="2 3">JPCC DA0580</strain>
    </source>
</reference>
<dbReference type="InParanoid" id="A0A1Z5KID3"/>
<comment type="caution">
    <text evidence="2">The sequence shown here is derived from an EMBL/GenBank/DDBJ whole genome shotgun (WGS) entry which is preliminary data.</text>
</comment>
<dbReference type="OrthoDB" id="191722at2759"/>
<feature type="region of interest" description="Disordered" evidence="1">
    <location>
        <begin position="699"/>
        <end position="727"/>
    </location>
</feature>
<evidence type="ECO:0008006" key="4">
    <source>
        <dbReference type="Google" id="ProtNLM"/>
    </source>
</evidence>
<protein>
    <recommendedName>
        <fullName evidence="4">LNR domain-containing protein</fullName>
    </recommendedName>
</protein>
<dbReference type="AlphaFoldDB" id="A0A1Z5KID3"/>
<proteinExistence type="predicted"/>
<name>A0A1Z5KID3_FISSO</name>
<dbReference type="EMBL" id="BDSP01000235">
    <property type="protein sequence ID" value="GAX25996.1"/>
    <property type="molecule type" value="Genomic_DNA"/>
</dbReference>